<dbReference type="Proteomes" id="UP000186323">
    <property type="component" value="Chromosome I"/>
</dbReference>
<dbReference type="Pfam" id="PF01258">
    <property type="entry name" value="zf-dskA_traR"/>
    <property type="match status" value="1"/>
</dbReference>
<dbReference type="InterPro" id="IPR000962">
    <property type="entry name" value="Znf_DskA_TraR"/>
</dbReference>
<feature type="zinc finger region" description="dksA C4-type" evidence="4">
    <location>
        <begin position="77"/>
        <end position="101"/>
    </location>
</feature>
<dbReference type="Gene3D" id="1.20.120.910">
    <property type="entry name" value="DksA, coiled-coil domain"/>
    <property type="match status" value="1"/>
</dbReference>
<sequence>MDDAQHSLQRKLEQERRHLACLCAGFAQPHGHGDEADNARDEMAELLARSHAGLCAARIRALEGLLGDLRCSGRRLCMDCGEEIPLSRLLAVPGACRCHDCQQLAEEEARPCDRRPPWLPDSPAPAAPLR</sequence>
<evidence type="ECO:0000256" key="3">
    <source>
        <dbReference type="ARBA" id="ARBA00022833"/>
    </source>
</evidence>
<accession>A0A1K1LFF8</accession>
<proteinExistence type="predicted"/>
<keyword evidence="1" id="KW-0479">Metal-binding</keyword>
<evidence type="ECO:0000256" key="4">
    <source>
        <dbReference type="PROSITE-ProRule" id="PRU00510"/>
    </source>
</evidence>
<protein>
    <recommendedName>
        <fullName evidence="6">Zinc finger DksA/TraR C4-type domain-containing protein</fullName>
    </recommendedName>
</protein>
<dbReference type="RefSeq" id="WP_072335266.1">
    <property type="nucleotide sequence ID" value="NZ_CBCTAE010000055.1"/>
</dbReference>
<reference evidence="8" key="1">
    <citation type="submission" date="2016-10" db="EMBL/GenBank/DDBJ databases">
        <authorList>
            <person name="Wegmann U."/>
        </authorList>
    </citation>
    <scope>NUCLEOTIDE SEQUENCE [LARGE SCALE GENOMIC DNA]</scope>
</reference>
<evidence type="ECO:0000259" key="6">
    <source>
        <dbReference type="Pfam" id="PF01258"/>
    </source>
</evidence>
<organism evidence="7 8">
    <name type="scientific">Desulfovibrio piger</name>
    <dbReference type="NCBI Taxonomy" id="901"/>
    <lineage>
        <taxon>Bacteria</taxon>
        <taxon>Pseudomonadati</taxon>
        <taxon>Thermodesulfobacteriota</taxon>
        <taxon>Desulfovibrionia</taxon>
        <taxon>Desulfovibrionales</taxon>
        <taxon>Desulfovibrionaceae</taxon>
        <taxon>Desulfovibrio</taxon>
    </lineage>
</organism>
<keyword evidence="3" id="KW-0862">Zinc</keyword>
<dbReference type="EMBL" id="LT630450">
    <property type="protein sequence ID" value="SFV73468.1"/>
    <property type="molecule type" value="Genomic_DNA"/>
</dbReference>
<keyword evidence="2" id="KW-0863">Zinc-finger</keyword>
<evidence type="ECO:0000256" key="2">
    <source>
        <dbReference type="ARBA" id="ARBA00022771"/>
    </source>
</evidence>
<dbReference type="KEGG" id="dpg:DESPIGER_1631"/>
<evidence type="ECO:0000256" key="1">
    <source>
        <dbReference type="ARBA" id="ARBA00022723"/>
    </source>
</evidence>
<evidence type="ECO:0000256" key="5">
    <source>
        <dbReference type="SAM" id="MobiDB-lite"/>
    </source>
</evidence>
<dbReference type="PROSITE" id="PS51128">
    <property type="entry name" value="ZF_DKSA_2"/>
    <property type="match status" value="1"/>
</dbReference>
<dbReference type="AlphaFoldDB" id="A0A1K1LFF8"/>
<feature type="region of interest" description="Disordered" evidence="5">
    <location>
        <begin position="109"/>
        <end position="130"/>
    </location>
</feature>
<evidence type="ECO:0000313" key="7">
    <source>
        <dbReference type="EMBL" id="SFV73468.1"/>
    </source>
</evidence>
<feature type="compositionally biased region" description="Pro residues" evidence="5">
    <location>
        <begin position="117"/>
        <end position="130"/>
    </location>
</feature>
<name>A0A1K1LFF8_9BACT</name>
<keyword evidence="8" id="KW-1185">Reference proteome</keyword>
<feature type="domain" description="Zinc finger DksA/TraR C4-type" evidence="6">
    <location>
        <begin position="75"/>
        <end position="106"/>
    </location>
</feature>
<dbReference type="SUPFAM" id="SSF57716">
    <property type="entry name" value="Glucocorticoid receptor-like (DNA-binding domain)"/>
    <property type="match status" value="1"/>
</dbReference>
<gene>
    <name evidence="7" type="ORF">DESPIGER_1631</name>
</gene>
<evidence type="ECO:0000313" key="8">
    <source>
        <dbReference type="Proteomes" id="UP000186323"/>
    </source>
</evidence>
<dbReference type="GO" id="GO:0008270">
    <property type="term" value="F:zinc ion binding"/>
    <property type="evidence" value="ECO:0007669"/>
    <property type="project" value="UniProtKB-KW"/>
</dbReference>